<dbReference type="AlphaFoldDB" id="A0A1V3XTA0"/>
<accession>A0A1V3XTA0</accession>
<proteinExistence type="predicted"/>
<protein>
    <submittedName>
        <fullName evidence="2">Putative serine/threonine-kinase pknI domain protein</fullName>
    </submittedName>
</protein>
<evidence type="ECO:0000313" key="2">
    <source>
        <dbReference type="EMBL" id="OOK81741.1"/>
    </source>
</evidence>
<name>A0A1V3XTA0_MYCKA</name>
<feature type="region of interest" description="Disordered" evidence="1">
    <location>
        <begin position="68"/>
        <end position="113"/>
    </location>
</feature>
<sequence>MEVPVRGGAVRVHRANGAASTQATTQVLSLRPQPVGDLVGEMVVTVHSNDCGQQGAVIRIPAVASRSGDLPPAVNVPDPVTIPENPPATTTPTTLPSGRAAETTAAASAGEPAPQKIVSDHYLCYGSWQLDDPEEL</sequence>
<feature type="compositionally biased region" description="Low complexity" evidence="1">
    <location>
        <begin position="81"/>
        <end position="113"/>
    </location>
</feature>
<keyword evidence="2" id="KW-0418">Kinase</keyword>
<dbReference type="EMBL" id="MVBM01000001">
    <property type="protein sequence ID" value="OOK81741.1"/>
    <property type="molecule type" value="Genomic_DNA"/>
</dbReference>
<evidence type="ECO:0000313" key="3">
    <source>
        <dbReference type="Proteomes" id="UP000189229"/>
    </source>
</evidence>
<comment type="caution">
    <text evidence="2">The sequence shown here is derived from an EMBL/GenBank/DDBJ whole genome shotgun (WGS) entry which is preliminary data.</text>
</comment>
<dbReference type="Proteomes" id="UP000189229">
    <property type="component" value="Unassembled WGS sequence"/>
</dbReference>
<dbReference type="GO" id="GO:0016301">
    <property type="term" value="F:kinase activity"/>
    <property type="evidence" value="ECO:0007669"/>
    <property type="project" value="UniProtKB-KW"/>
</dbReference>
<keyword evidence="2" id="KW-0808">Transferase</keyword>
<gene>
    <name evidence="2" type="ORF">BZL30_0603</name>
</gene>
<organism evidence="2 3">
    <name type="scientific">Mycobacterium kansasii</name>
    <dbReference type="NCBI Taxonomy" id="1768"/>
    <lineage>
        <taxon>Bacteria</taxon>
        <taxon>Bacillati</taxon>
        <taxon>Actinomycetota</taxon>
        <taxon>Actinomycetes</taxon>
        <taxon>Mycobacteriales</taxon>
        <taxon>Mycobacteriaceae</taxon>
        <taxon>Mycobacterium</taxon>
    </lineage>
</organism>
<evidence type="ECO:0000256" key="1">
    <source>
        <dbReference type="SAM" id="MobiDB-lite"/>
    </source>
</evidence>
<reference evidence="2 3" key="1">
    <citation type="submission" date="2017-02" db="EMBL/GenBank/DDBJ databases">
        <title>Complete genome sequences of Mycobacterium kansasii strains isolated from rhesus macaques.</title>
        <authorList>
            <person name="Panda A."/>
            <person name="Nagaraj S."/>
            <person name="Zhao X."/>
            <person name="Tettelin H."/>
            <person name="Detolla L.J."/>
        </authorList>
    </citation>
    <scope>NUCLEOTIDE SEQUENCE [LARGE SCALE GENOMIC DNA]</scope>
    <source>
        <strain evidence="2 3">11-3813</strain>
    </source>
</reference>